<dbReference type="CDD" id="cd07377">
    <property type="entry name" value="WHTH_GntR"/>
    <property type="match status" value="1"/>
</dbReference>
<dbReference type="PRINTS" id="PR00035">
    <property type="entry name" value="HTHGNTR"/>
</dbReference>
<evidence type="ECO:0000313" key="5">
    <source>
        <dbReference type="EMBL" id="ANY71987.1"/>
    </source>
</evidence>
<dbReference type="SUPFAM" id="SSF46785">
    <property type="entry name" value="Winged helix' DNA-binding domain"/>
    <property type="match status" value="1"/>
</dbReference>
<dbReference type="InterPro" id="IPR000524">
    <property type="entry name" value="Tscrpt_reg_HTH_GntR"/>
</dbReference>
<dbReference type="OrthoDB" id="9802328at2"/>
<protein>
    <recommendedName>
        <fullName evidence="4">HTH gntR-type domain-containing protein</fullName>
    </recommendedName>
</protein>
<dbReference type="PROSITE" id="PS50949">
    <property type="entry name" value="HTH_GNTR"/>
    <property type="match status" value="1"/>
</dbReference>
<evidence type="ECO:0000259" key="4">
    <source>
        <dbReference type="PROSITE" id="PS50949"/>
    </source>
</evidence>
<dbReference type="PANTHER" id="PTHR38445">
    <property type="entry name" value="HTH-TYPE TRANSCRIPTIONAL REPRESSOR YTRA"/>
    <property type="match status" value="1"/>
</dbReference>
<evidence type="ECO:0000256" key="1">
    <source>
        <dbReference type="ARBA" id="ARBA00023015"/>
    </source>
</evidence>
<reference evidence="6 7" key="2">
    <citation type="submission" date="2016-12" db="EMBL/GenBank/DDBJ databases">
        <title>Genome sequencing and description of Paenibacillus sp. nov. from high altitude lake in the Indian Trans- Himalayas.</title>
        <authorList>
            <person name="Kiran S."/>
            <person name="Swarnkar M.K."/>
            <person name="Rana A."/>
            <person name="Tewari R."/>
            <person name="Gulati A."/>
        </authorList>
    </citation>
    <scope>NUCLEOTIDE SEQUENCE [LARGE SCALE GENOMIC DNA]</scope>
    <source>
        <strain evidence="6 7">IHBB 9951</strain>
    </source>
</reference>
<dbReference type="EMBL" id="CP016809">
    <property type="protein sequence ID" value="ANY71987.1"/>
    <property type="molecule type" value="Genomic_DNA"/>
</dbReference>
<gene>
    <name evidence="6" type="ORF">BBD40_01735</name>
    <name evidence="5" type="ORF">BBD41_04935</name>
</gene>
<dbReference type="PANTHER" id="PTHR38445:SF9">
    <property type="entry name" value="HTH-TYPE TRANSCRIPTIONAL REPRESSOR YTRA"/>
    <property type="match status" value="1"/>
</dbReference>
<dbReference type="InterPro" id="IPR036390">
    <property type="entry name" value="WH_DNA-bd_sf"/>
</dbReference>
<evidence type="ECO:0000313" key="6">
    <source>
        <dbReference type="EMBL" id="OOC60709.1"/>
    </source>
</evidence>
<proteinExistence type="predicted"/>
<accession>A0A1B2DWH3</accession>
<evidence type="ECO:0000256" key="3">
    <source>
        <dbReference type="ARBA" id="ARBA00023163"/>
    </source>
</evidence>
<sequence length="320" mass="35466">MNQMPVLRIDPHVTFTVSTQVKEQLKWLIGIGMMKPGDMLPSAGALADLLGVNRNTVNLVYNQLKDEGLVSMHKGRGTTVLDNAQVEELRTSRTLMHTLAERTIEEARALNLPVAEFFAASLAYTMLREPVLSDGLRILLVECREHDHPFYRKAIEDITKASVKTVFLEDLRSSEAAISEALEYSSVMVTTLNHDAEVKQLFAKYDKKTFVIGASAEASLLLEIALLAPGSDISFVCLGKAGAQWMARRVQEAGIDGIIARTASLDNREDLLRQLNTSERIYASDAAYDEVEALSPGKVKRFPMKLERSSERLLMDLAGQ</sequence>
<dbReference type="Pfam" id="PF00392">
    <property type="entry name" value="GntR"/>
    <property type="match status" value="1"/>
</dbReference>
<dbReference type="SMART" id="SM00345">
    <property type="entry name" value="HTH_GNTR"/>
    <property type="match status" value="1"/>
</dbReference>
<dbReference type="AlphaFoldDB" id="A0A1B2DWH3"/>
<dbReference type="InterPro" id="IPR036388">
    <property type="entry name" value="WH-like_DNA-bd_sf"/>
</dbReference>
<keyword evidence="1" id="KW-0805">Transcription regulation</keyword>
<feature type="domain" description="HTH gntR-type" evidence="4">
    <location>
        <begin position="15"/>
        <end position="83"/>
    </location>
</feature>
<name>A0A1B2DWH3_9BACL</name>
<dbReference type="KEGG" id="pib:BBD41_04935"/>
<dbReference type="EMBL" id="MRVI01000001">
    <property type="protein sequence ID" value="OOC60709.1"/>
    <property type="molecule type" value="Genomic_DNA"/>
</dbReference>
<dbReference type="Gene3D" id="1.10.10.10">
    <property type="entry name" value="Winged helix-like DNA-binding domain superfamily/Winged helix DNA-binding domain"/>
    <property type="match status" value="1"/>
</dbReference>
<dbReference type="GO" id="GO:0003677">
    <property type="term" value="F:DNA binding"/>
    <property type="evidence" value="ECO:0007669"/>
    <property type="project" value="UniProtKB-KW"/>
</dbReference>
<evidence type="ECO:0000313" key="7">
    <source>
        <dbReference type="Proteomes" id="UP000189059"/>
    </source>
</evidence>
<dbReference type="RefSeq" id="WP_077565290.1">
    <property type="nucleotide sequence ID" value="NZ_CP016809.1"/>
</dbReference>
<organism evidence="5">
    <name type="scientific">Paenibacillus ihbetae</name>
    <dbReference type="NCBI Taxonomy" id="1870820"/>
    <lineage>
        <taxon>Bacteria</taxon>
        <taxon>Bacillati</taxon>
        <taxon>Bacillota</taxon>
        <taxon>Bacilli</taxon>
        <taxon>Bacillales</taxon>
        <taxon>Paenibacillaceae</taxon>
        <taxon>Paenibacillus</taxon>
    </lineage>
</organism>
<dbReference type="GO" id="GO:0003700">
    <property type="term" value="F:DNA-binding transcription factor activity"/>
    <property type="evidence" value="ECO:0007669"/>
    <property type="project" value="InterPro"/>
</dbReference>
<keyword evidence="3" id="KW-0804">Transcription</keyword>
<dbReference type="Proteomes" id="UP000189059">
    <property type="component" value="Unassembled WGS sequence"/>
</dbReference>
<reference evidence="5" key="1">
    <citation type="submission" date="2016-08" db="EMBL/GenBank/DDBJ databases">
        <title>Complete Genome Seqeunce of Paenibacillus sp. nov. IHBB 9852 from high altitute lake of Indian trans-Himalayas.</title>
        <authorList>
            <person name="Kiran S."/>
            <person name="Swarnkar M.K."/>
            <person name="Rana A."/>
            <person name="Tewari R."/>
            <person name="Gulati A."/>
        </authorList>
    </citation>
    <scope>NUCLEOTIDE SEQUENCE [LARGE SCALE GENOMIC DNA]</scope>
    <source>
        <strain evidence="5">IHBB 9852</strain>
    </source>
</reference>
<keyword evidence="2" id="KW-0238">DNA-binding</keyword>
<evidence type="ECO:0000256" key="2">
    <source>
        <dbReference type="ARBA" id="ARBA00023125"/>
    </source>
</evidence>
<keyword evidence="7" id="KW-1185">Reference proteome</keyword>